<reference evidence="3" key="1">
    <citation type="submission" date="2021-03" db="EMBL/GenBank/DDBJ databases">
        <title>Genome of Cognatishimia sp. F0-27.</title>
        <authorList>
            <person name="Ping X."/>
        </authorList>
    </citation>
    <scope>NUCLEOTIDE SEQUENCE [LARGE SCALE GENOMIC DNA]</scope>
    <source>
        <strain evidence="3">E313</strain>
    </source>
</reference>
<accession>A0ABS8EPW6</accession>
<dbReference type="Proteomes" id="UP000778797">
    <property type="component" value="Unassembled WGS sequence"/>
</dbReference>
<dbReference type="RefSeq" id="WP_227477757.1">
    <property type="nucleotide sequence ID" value="NZ_JAFMPT010000018.1"/>
</dbReference>
<protein>
    <submittedName>
        <fullName evidence="2">Uncharacterized protein</fullName>
    </submittedName>
</protein>
<keyword evidence="3" id="KW-1185">Reference proteome</keyword>
<name>A0ABS8EPW6_9FLAO</name>
<evidence type="ECO:0000256" key="1">
    <source>
        <dbReference type="SAM" id="SignalP"/>
    </source>
</evidence>
<comment type="caution">
    <text evidence="2">The sequence shown here is derived from an EMBL/GenBank/DDBJ whole genome shotgun (WGS) entry which is preliminary data.</text>
</comment>
<gene>
    <name evidence="2" type="ORF">J1C55_11745</name>
</gene>
<feature type="chain" id="PRO_5046308813" evidence="1">
    <location>
        <begin position="20"/>
        <end position="235"/>
    </location>
</feature>
<sequence length="235" mass="27504">MKFYTFIFSFFLTVNFSYAQLSYSRGFSNANETSGPSPSVRYENRLVKAIEASDDLKWQQADLSINGSVKPVTARYNVFEGIIEIKANDKIYRLKRDGDLSIRFIDSDLTYQAKSYIGDDGNTYTSYFIIDDYTYNYNILTRSNYELTPIKKRKKYHNTLLSREIKLEKNKVYYLLDNDKLFLLTTKNRAIKKMFPKEASQIKTFIKENKLSNESLEDLTILANYITDLRSKNNI</sequence>
<feature type="signal peptide" evidence="1">
    <location>
        <begin position="1"/>
        <end position="19"/>
    </location>
</feature>
<organism evidence="2 3">
    <name type="scientific">Winogradskyella immobilis</name>
    <dbReference type="NCBI Taxonomy" id="2816852"/>
    <lineage>
        <taxon>Bacteria</taxon>
        <taxon>Pseudomonadati</taxon>
        <taxon>Bacteroidota</taxon>
        <taxon>Flavobacteriia</taxon>
        <taxon>Flavobacteriales</taxon>
        <taxon>Flavobacteriaceae</taxon>
        <taxon>Winogradskyella</taxon>
    </lineage>
</organism>
<reference evidence="3" key="2">
    <citation type="submission" date="2023-07" db="EMBL/GenBank/DDBJ databases">
        <title>Genome of Winogradskyella sp. E313.</title>
        <authorList>
            <person name="Zhou Y."/>
        </authorList>
    </citation>
    <scope>NUCLEOTIDE SEQUENCE [LARGE SCALE GENOMIC DNA]</scope>
    <source>
        <strain evidence="3">E313</strain>
    </source>
</reference>
<proteinExistence type="predicted"/>
<keyword evidence="1" id="KW-0732">Signal</keyword>
<dbReference type="EMBL" id="JAFMPT010000018">
    <property type="protein sequence ID" value="MCC1485266.1"/>
    <property type="molecule type" value="Genomic_DNA"/>
</dbReference>
<evidence type="ECO:0000313" key="3">
    <source>
        <dbReference type="Proteomes" id="UP000778797"/>
    </source>
</evidence>
<evidence type="ECO:0000313" key="2">
    <source>
        <dbReference type="EMBL" id="MCC1485266.1"/>
    </source>
</evidence>